<sequence>MCVREKLRKEALRFYGQSKADELVSKQCCKDAQVKRLTTALERLGGEGENGTWHIFGCSNGGFHAQAERRCNKPCGDTHAAFSNVENQVEEALKFFSGRPEGEHFSWAVIDYDSR</sequence>
<proteinExistence type="predicted"/>
<gene>
    <name evidence="1" type="ORF">LCGC14_1360780</name>
</gene>
<dbReference type="EMBL" id="LAZR01008503">
    <property type="protein sequence ID" value="KKM78354.1"/>
    <property type="molecule type" value="Genomic_DNA"/>
</dbReference>
<name>A0A0F9K899_9ZZZZ</name>
<accession>A0A0F9K899</accession>
<dbReference type="AlphaFoldDB" id="A0A0F9K899"/>
<organism evidence="1">
    <name type="scientific">marine sediment metagenome</name>
    <dbReference type="NCBI Taxonomy" id="412755"/>
    <lineage>
        <taxon>unclassified sequences</taxon>
        <taxon>metagenomes</taxon>
        <taxon>ecological metagenomes</taxon>
    </lineage>
</organism>
<protein>
    <submittedName>
        <fullName evidence="1">Uncharacterized protein</fullName>
    </submittedName>
</protein>
<comment type="caution">
    <text evidence="1">The sequence shown here is derived from an EMBL/GenBank/DDBJ whole genome shotgun (WGS) entry which is preliminary data.</text>
</comment>
<evidence type="ECO:0000313" key="1">
    <source>
        <dbReference type="EMBL" id="KKM78354.1"/>
    </source>
</evidence>
<reference evidence="1" key="1">
    <citation type="journal article" date="2015" name="Nature">
        <title>Complex archaea that bridge the gap between prokaryotes and eukaryotes.</title>
        <authorList>
            <person name="Spang A."/>
            <person name="Saw J.H."/>
            <person name="Jorgensen S.L."/>
            <person name="Zaremba-Niedzwiedzka K."/>
            <person name="Martijn J."/>
            <person name="Lind A.E."/>
            <person name="van Eijk R."/>
            <person name="Schleper C."/>
            <person name="Guy L."/>
            <person name="Ettema T.J."/>
        </authorList>
    </citation>
    <scope>NUCLEOTIDE SEQUENCE</scope>
</reference>